<feature type="compositionally biased region" description="Basic and acidic residues" evidence="1">
    <location>
        <begin position="20"/>
        <end position="30"/>
    </location>
</feature>
<feature type="region of interest" description="Disordered" evidence="1">
    <location>
        <begin position="1"/>
        <end position="42"/>
    </location>
</feature>
<dbReference type="Proteomes" id="UP000634136">
    <property type="component" value="Unassembled WGS sequence"/>
</dbReference>
<dbReference type="AlphaFoldDB" id="A0A834X591"/>
<name>A0A834X591_9FABA</name>
<comment type="caution">
    <text evidence="2">The sequence shown here is derived from an EMBL/GenBank/DDBJ whole genome shotgun (WGS) entry which is preliminary data.</text>
</comment>
<reference evidence="2" key="1">
    <citation type="submission" date="2020-09" db="EMBL/GenBank/DDBJ databases">
        <title>Genome-Enabled Discovery of Anthraquinone Biosynthesis in Senna tora.</title>
        <authorList>
            <person name="Kang S.-H."/>
            <person name="Pandey R.P."/>
            <person name="Lee C.-M."/>
            <person name="Sim J.-S."/>
            <person name="Jeong J.-T."/>
            <person name="Choi B.-S."/>
            <person name="Jung M."/>
            <person name="Ginzburg D."/>
            <person name="Zhao K."/>
            <person name="Won S.Y."/>
            <person name="Oh T.-J."/>
            <person name="Yu Y."/>
            <person name="Kim N.-H."/>
            <person name="Lee O.R."/>
            <person name="Lee T.-H."/>
            <person name="Bashyal P."/>
            <person name="Kim T.-S."/>
            <person name="Lee W.-H."/>
            <person name="Kawkins C."/>
            <person name="Kim C.-K."/>
            <person name="Kim J.S."/>
            <person name="Ahn B.O."/>
            <person name="Rhee S.Y."/>
            <person name="Sohng J.K."/>
        </authorList>
    </citation>
    <scope>NUCLEOTIDE SEQUENCE</scope>
    <source>
        <tissue evidence="2">Leaf</tissue>
    </source>
</reference>
<keyword evidence="3" id="KW-1185">Reference proteome</keyword>
<evidence type="ECO:0000313" key="3">
    <source>
        <dbReference type="Proteomes" id="UP000634136"/>
    </source>
</evidence>
<protein>
    <submittedName>
        <fullName evidence="2">Uncharacterized protein</fullName>
    </submittedName>
</protein>
<evidence type="ECO:0000256" key="1">
    <source>
        <dbReference type="SAM" id="MobiDB-lite"/>
    </source>
</evidence>
<accession>A0A834X591</accession>
<evidence type="ECO:0000313" key="2">
    <source>
        <dbReference type="EMBL" id="KAF7838284.1"/>
    </source>
</evidence>
<proteinExistence type="predicted"/>
<organism evidence="2 3">
    <name type="scientific">Senna tora</name>
    <dbReference type="NCBI Taxonomy" id="362788"/>
    <lineage>
        <taxon>Eukaryota</taxon>
        <taxon>Viridiplantae</taxon>
        <taxon>Streptophyta</taxon>
        <taxon>Embryophyta</taxon>
        <taxon>Tracheophyta</taxon>
        <taxon>Spermatophyta</taxon>
        <taxon>Magnoliopsida</taxon>
        <taxon>eudicotyledons</taxon>
        <taxon>Gunneridae</taxon>
        <taxon>Pentapetalae</taxon>
        <taxon>rosids</taxon>
        <taxon>fabids</taxon>
        <taxon>Fabales</taxon>
        <taxon>Fabaceae</taxon>
        <taxon>Caesalpinioideae</taxon>
        <taxon>Cassia clade</taxon>
        <taxon>Senna</taxon>
    </lineage>
</organism>
<dbReference type="EMBL" id="JAAIUW010000003">
    <property type="protein sequence ID" value="KAF7838284.1"/>
    <property type="molecule type" value="Genomic_DNA"/>
</dbReference>
<gene>
    <name evidence="2" type="ORF">G2W53_006766</name>
</gene>
<sequence>MGVKKMKASLFLGAGTGSNRKRDIEKENPRSSRNSLMKILLP</sequence>